<dbReference type="Proteomes" id="UP000663856">
    <property type="component" value="Unassembled WGS sequence"/>
</dbReference>
<reference evidence="2" key="1">
    <citation type="submission" date="2021-02" db="EMBL/GenBank/DDBJ databases">
        <authorList>
            <person name="Nowell W R."/>
        </authorList>
    </citation>
    <scope>NUCLEOTIDE SEQUENCE</scope>
</reference>
<accession>A0A816TFC9</accession>
<feature type="domain" description="HAT C-terminal dimerisation" evidence="1">
    <location>
        <begin position="586"/>
        <end position="656"/>
    </location>
</feature>
<gene>
    <name evidence="2" type="ORF">WKI299_LOCUS19102</name>
</gene>
<dbReference type="InterPro" id="IPR008906">
    <property type="entry name" value="HATC_C_dom"/>
</dbReference>
<protein>
    <recommendedName>
        <fullName evidence="1">HAT C-terminal dimerisation domain-containing protein</fullName>
    </recommendedName>
</protein>
<evidence type="ECO:0000313" key="3">
    <source>
        <dbReference type="Proteomes" id="UP000663856"/>
    </source>
</evidence>
<comment type="caution">
    <text evidence="2">The sequence shown here is derived from an EMBL/GenBank/DDBJ whole genome shotgun (WGS) entry which is preliminary data.</text>
</comment>
<evidence type="ECO:0000259" key="1">
    <source>
        <dbReference type="Pfam" id="PF05699"/>
    </source>
</evidence>
<dbReference type="AlphaFoldDB" id="A0A816TFC9"/>
<evidence type="ECO:0000313" key="2">
    <source>
        <dbReference type="EMBL" id="CAF2095748.1"/>
    </source>
</evidence>
<dbReference type="GO" id="GO:0046983">
    <property type="term" value="F:protein dimerization activity"/>
    <property type="evidence" value="ECO:0007669"/>
    <property type="project" value="InterPro"/>
</dbReference>
<dbReference type="InterPro" id="IPR012337">
    <property type="entry name" value="RNaseH-like_sf"/>
</dbReference>
<dbReference type="PANTHER" id="PTHR45749:SF21">
    <property type="entry name" value="DUF4371 DOMAIN-CONTAINING PROTEIN"/>
    <property type="match status" value="1"/>
</dbReference>
<sequence>MLTTDNGYIIELNEAFTMMQLKNDFSLLNRLLTKPWIPPSNYNYPKIEQSGKRRSVYQHSWLVRYSWLSYSKMHQGIYCRYCVLFSRKGENQSLGQLINKSLRSLKDATEYLSNHNECNYHKLSVSQATECVSRYAHTNSDVNILLNNINEQQQNENRRILASIIKCTLFLSRQNIAFRGNDENGFLDDNNTNPGNFKSLVLFAADAGDQALQKHLNHHQKNATYLSWQTQNELVKICAMLIKNKLLNEVISTEKFYAIIADETADISALSDTTAAGIAKAITTFIQASGLKIEKIRSQGYDGANVVAGRLGGVQKLIRDIVPRANYVHCSNHSLDLVLAVACKLQQIKFFFGLIKSTTSFINGSPKRKSMLAKAIESNNNETKRRHLVKLCETRWVDKYTSIIVFKQVFFGVIIGLDYLVESGDSEISGLARSYGKALTDIDFVIPLIVVNRVFSELIYDDNQVNELYNEFTKFIELNEIGNCLSRTASRRYESVKDYFIDVYRTFITTTIEELGRRFNEHQKLAMSIANLIPFYIVNTEFSNVSSLFQHYKDDLQTDNPNIHKAEFDTWKYYVLQMKENERPSIIVETLKIMQPVKSFYPNIYILLQIYALIPVSVAGAERSFSVLKLIKTKLRNRTGDERLSDLAVINIHKNIAEELNISCFNSYFLFL</sequence>
<dbReference type="EMBL" id="CAJNRF010007930">
    <property type="protein sequence ID" value="CAF2095748.1"/>
    <property type="molecule type" value="Genomic_DNA"/>
</dbReference>
<dbReference type="SUPFAM" id="SSF53098">
    <property type="entry name" value="Ribonuclease H-like"/>
    <property type="match status" value="1"/>
</dbReference>
<dbReference type="PANTHER" id="PTHR45749">
    <property type="match status" value="1"/>
</dbReference>
<organism evidence="2 3">
    <name type="scientific">Rotaria magnacalcarata</name>
    <dbReference type="NCBI Taxonomy" id="392030"/>
    <lineage>
        <taxon>Eukaryota</taxon>
        <taxon>Metazoa</taxon>
        <taxon>Spiralia</taxon>
        <taxon>Gnathifera</taxon>
        <taxon>Rotifera</taxon>
        <taxon>Eurotatoria</taxon>
        <taxon>Bdelloidea</taxon>
        <taxon>Philodinida</taxon>
        <taxon>Philodinidae</taxon>
        <taxon>Rotaria</taxon>
    </lineage>
</organism>
<name>A0A816TFC9_9BILA</name>
<proteinExistence type="predicted"/>
<dbReference type="Pfam" id="PF05699">
    <property type="entry name" value="Dimer_Tnp_hAT"/>
    <property type="match status" value="1"/>
</dbReference>